<keyword evidence="3" id="KW-1185">Reference proteome</keyword>
<organism evidence="2 3">
    <name type="scientific">Sphingomonas gei</name>
    <dbReference type="NCBI Taxonomy" id="1395960"/>
    <lineage>
        <taxon>Bacteria</taxon>
        <taxon>Pseudomonadati</taxon>
        <taxon>Pseudomonadota</taxon>
        <taxon>Alphaproteobacteria</taxon>
        <taxon>Sphingomonadales</taxon>
        <taxon>Sphingomonadaceae</taxon>
        <taxon>Sphingomonas</taxon>
    </lineage>
</organism>
<accession>A0A4S1XHL1</accession>
<evidence type="ECO:0000313" key="2">
    <source>
        <dbReference type="EMBL" id="TGX55233.1"/>
    </source>
</evidence>
<keyword evidence="2" id="KW-0808">Transferase</keyword>
<evidence type="ECO:0000259" key="1">
    <source>
        <dbReference type="PROSITE" id="PS51186"/>
    </source>
</evidence>
<dbReference type="InterPro" id="IPR016181">
    <property type="entry name" value="Acyl_CoA_acyltransferase"/>
</dbReference>
<dbReference type="PROSITE" id="PS51186">
    <property type="entry name" value="GNAT"/>
    <property type="match status" value="1"/>
</dbReference>
<dbReference type="EMBL" id="SRXT01000002">
    <property type="protein sequence ID" value="TGX55233.1"/>
    <property type="molecule type" value="Genomic_DNA"/>
</dbReference>
<dbReference type="CDD" id="cd04301">
    <property type="entry name" value="NAT_SF"/>
    <property type="match status" value="1"/>
</dbReference>
<gene>
    <name evidence="2" type="ORF">E5A73_04850</name>
</gene>
<dbReference type="Gene3D" id="3.40.630.30">
    <property type="match status" value="1"/>
</dbReference>
<dbReference type="OrthoDB" id="9773249at2"/>
<dbReference type="Pfam" id="PF13673">
    <property type="entry name" value="Acetyltransf_10"/>
    <property type="match status" value="1"/>
</dbReference>
<dbReference type="SUPFAM" id="SSF55729">
    <property type="entry name" value="Acyl-CoA N-acyltransferases (Nat)"/>
    <property type="match status" value="1"/>
</dbReference>
<proteinExistence type="predicted"/>
<dbReference type="GO" id="GO:0016747">
    <property type="term" value="F:acyltransferase activity, transferring groups other than amino-acyl groups"/>
    <property type="evidence" value="ECO:0007669"/>
    <property type="project" value="InterPro"/>
</dbReference>
<reference evidence="2 3" key="1">
    <citation type="submission" date="2019-04" db="EMBL/GenBank/DDBJ databases">
        <title>Sphingomonas psychrotolerans sp. nov., isolated from soil in the Tianshan Mountains, Xinjiang, China.</title>
        <authorList>
            <person name="Luo Y."/>
            <person name="Sheng H."/>
        </authorList>
    </citation>
    <scope>NUCLEOTIDE SEQUENCE [LARGE SCALE GENOMIC DNA]</scope>
    <source>
        <strain evidence="2 3">ZFGT-11</strain>
    </source>
</reference>
<dbReference type="Proteomes" id="UP000306147">
    <property type="component" value="Unassembled WGS sequence"/>
</dbReference>
<feature type="domain" description="N-acetyltransferase" evidence="1">
    <location>
        <begin position="1"/>
        <end position="127"/>
    </location>
</feature>
<dbReference type="AlphaFoldDB" id="A0A4S1XHL1"/>
<dbReference type="InterPro" id="IPR000182">
    <property type="entry name" value="GNAT_dom"/>
</dbReference>
<protein>
    <submittedName>
        <fullName evidence="2">GNAT family N-acetyltransferase</fullName>
    </submittedName>
</protein>
<evidence type="ECO:0000313" key="3">
    <source>
        <dbReference type="Proteomes" id="UP000306147"/>
    </source>
</evidence>
<comment type="caution">
    <text evidence="2">The sequence shown here is derived from an EMBL/GenBank/DDBJ whole genome shotgun (WGS) entry which is preliminary data.</text>
</comment>
<sequence>MPLSDDYPGIDCWFRRKVVPGLRSGTRFLLPVERDGRLVGLGIAKNELDERKICTVRVSPHYSGRGVGVRLFDGLLKWLDDDRPHLTVSATKLPVFERIFDHYGFDVTSAHEGLYTPRAVELGYNEALFSSIAPMVASHEKPAFIGPECRPS</sequence>
<name>A0A4S1XHL1_9SPHN</name>